<proteinExistence type="predicted"/>
<accession>A0A8S5S8J2</accession>
<organism evidence="1">
    <name type="scientific">Siphoviridae sp. ctylc9</name>
    <dbReference type="NCBI Taxonomy" id="2827977"/>
    <lineage>
        <taxon>Viruses</taxon>
        <taxon>Duplodnaviria</taxon>
        <taxon>Heunggongvirae</taxon>
        <taxon>Uroviricota</taxon>
        <taxon>Caudoviricetes</taxon>
    </lineage>
</organism>
<reference evidence="1" key="1">
    <citation type="journal article" date="2021" name="Proc. Natl. Acad. Sci. U.S.A.">
        <title>A Catalog of Tens of Thousands of Viruses from Human Metagenomes Reveals Hidden Associations with Chronic Diseases.</title>
        <authorList>
            <person name="Tisza M.J."/>
            <person name="Buck C.B."/>
        </authorList>
    </citation>
    <scope>NUCLEOTIDE SEQUENCE</scope>
    <source>
        <strain evidence="1">Ctylc9</strain>
    </source>
</reference>
<dbReference type="EMBL" id="BK032554">
    <property type="protein sequence ID" value="DAF47317.1"/>
    <property type="molecule type" value="Genomic_DNA"/>
</dbReference>
<protein>
    <submittedName>
        <fullName evidence="1">Uncharacterized protein</fullName>
    </submittedName>
</protein>
<name>A0A8S5S8J2_9CAUD</name>
<evidence type="ECO:0000313" key="1">
    <source>
        <dbReference type="EMBL" id="DAF47317.1"/>
    </source>
</evidence>
<sequence>MAEGQETEKTTTPQVAMKAKVSYSTTLTGDKTDIGYVQKVGQLKTLKEGQTYSALDLEEERMAKGKRKAETVDIEMMFIQKTHKAIQAIADADTTIFLFLEYPETTASVVNKPLVQTVKCTVDIAGQEMNDGDFIKDTMRVYKESKVVETDGYPVEADLTKF</sequence>